<organism evidence="1 2">
    <name type="scientific">Amborella trichopoda</name>
    <dbReference type="NCBI Taxonomy" id="13333"/>
    <lineage>
        <taxon>Eukaryota</taxon>
        <taxon>Viridiplantae</taxon>
        <taxon>Streptophyta</taxon>
        <taxon>Embryophyta</taxon>
        <taxon>Tracheophyta</taxon>
        <taxon>Spermatophyta</taxon>
        <taxon>Magnoliopsida</taxon>
        <taxon>Amborellales</taxon>
        <taxon>Amborellaceae</taxon>
        <taxon>Amborella</taxon>
    </lineage>
</organism>
<dbReference type="Proteomes" id="UP000017836">
    <property type="component" value="Unassembled WGS sequence"/>
</dbReference>
<proteinExistence type="predicted"/>
<dbReference type="HOGENOM" id="CLU_2925691_0_0_1"/>
<gene>
    <name evidence="1" type="ORF">AMTR_s00101p00129400</name>
</gene>
<name>W1NV18_AMBTC</name>
<reference evidence="2" key="1">
    <citation type="journal article" date="2013" name="Science">
        <title>The Amborella genome and the evolution of flowering plants.</title>
        <authorList>
            <consortium name="Amborella Genome Project"/>
        </authorList>
    </citation>
    <scope>NUCLEOTIDE SEQUENCE [LARGE SCALE GENOMIC DNA]</scope>
</reference>
<keyword evidence="2" id="KW-1185">Reference proteome</keyword>
<dbReference type="Gramene" id="ERM99100">
    <property type="protein sequence ID" value="ERM99100"/>
    <property type="gene ID" value="AMTR_s00101p00129400"/>
</dbReference>
<accession>W1NV18</accession>
<dbReference type="EMBL" id="KI395058">
    <property type="protein sequence ID" value="ERM99100.1"/>
    <property type="molecule type" value="Genomic_DNA"/>
</dbReference>
<dbReference type="AlphaFoldDB" id="W1NV18"/>
<sequence>MLPDFGDRTSLHIYVDHLRFDELGNKSRALLDQKLEEARKNLGFIDEFQWKHGGKMVHYRT</sequence>
<protein>
    <submittedName>
        <fullName evidence="1">Uncharacterized protein</fullName>
    </submittedName>
</protein>
<evidence type="ECO:0000313" key="2">
    <source>
        <dbReference type="Proteomes" id="UP000017836"/>
    </source>
</evidence>
<evidence type="ECO:0000313" key="1">
    <source>
        <dbReference type="EMBL" id="ERM99100.1"/>
    </source>
</evidence>